<dbReference type="Gene3D" id="3.20.20.80">
    <property type="entry name" value="Glycosidases"/>
    <property type="match status" value="1"/>
</dbReference>
<dbReference type="EMBL" id="JADGJD010000039">
    <property type="protein sequence ID" value="KAJ3056274.1"/>
    <property type="molecule type" value="Genomic_DNA"/>
</dbReference>
<feature type="region of interest" description="Disordered" evidence="8">
    <location>
        <begin position="180"/>
        <end position="204"/>
    </location>
</feature>
<dbReference type="InterPro" id="IPR001360">
    <property type="entry name" value="Glyco_hydro_1"/>
</dbReference>
<evidence type="ECO:0000256" key="8">
    <source>
        <dbReference type="SAM" id="MobiDB-lite"/>
    </source>
</evidence>
<dbReference type="InterPro" id="IPR017853">
    <property type="entry name" value="GH"/>
</dbReference>
<dbReference type="InterPro" id="IPR033132">
    <property type="entry name" value="GH_1_N_CS"/>
</dbReference>
<evidence type="ECO:0000256" key="7">
    <source>
        <dbReference type="RuleBase" id="RU003690"/>
    </source>
</evidence>
<keyword evidence="5" id="KW-0326">Glycosidase</keyword>
<protein>
    <recommendedName>
        <fullName evidence="3">beta-glucosidase</fullName>
        <ecNumber evidence="3">3.2.1.21</ecNumber>
    </recommendedName>
</protein>
<name>A0AAD5SLF6_9FUNG</name>
<keyword evidence="4" id="KW-0378">Hydrolase</keyword>
<organism evidence="9 10">
    <name type="scientific">Rhizophlyctis rosea</name>
    <dbReference type="NCBI Taxonomy" id="64517"/>
    <lineage>
        <taxon>Eukaryota</taxon>
        <taxon>Fungi</taxon>
        <taxon>Fungi incertae sedis</taxon>
        <taxon>Chytridiomycota</taxon>
        <taxon>Chytridiomycota incertae sedis</taxon>
        <taxon>Chytridiomycetes</taxon>
        <taxon>Rhizophlyctidales</taxon>
        <taxon>Rhizophlyctidaceae</taxon>
        <taxon>Rhizophlyctis</taxon>
    </lineage>
</organism>
<sequence length="478" mass="54171">MTVTKKLPKDFAWGFATASYQIEGAVNEGGRGKTIWDTFSHTPGKVAKDDNGDVACDTYHRWNEDVQLLKNYGAKVYRFSIAWSRIIPLGGREDPINPEGIAWYNQFIDALLANGITPFVTLFHWDLPQALYDRYRGPLNTNEFAADFERYARVAFEAFGDRVRNWITFNEPEVFSTGGFANGVHAPGRTSDRSKSPEGDTATEPWRAGHSLLVAHAHAVKAYRADFKAKQGGQIGITLNGDWAEPFDDTAENVAAAQRKLEFNIGRFADPVYLSGDYPPSMRAQLGDRLPTFTKEESALLKGSSDFYGMNHYTTNYVWNRNEPPTLDDQLGNVLKGFISKDGEELGPPAESPWLRPCPWGFRKLLNWLWNRYQTPIYITENGCSVKGESDLGVEQAVHDTYRVNYFKGYLENLLLAVFDDGVQIRGYMAWSLLDNFEWADGYTCRFGVTYVDYKTLERTPKESGKFIKKFFEENVEA</sequence>
<dbReference type="Pfam" id="PF00232">
    <property type="entry name" value="Glyco_hydro_1"/>
    <property type="match status" value="1"/>
</dbReference>
<accession>A0AAD5SLF6</accession>
<evidence type="ECO:0000256" key="1">
    <source>
        <dbReference type="ARBA" id="ARBA00000448"/>
    </source>
</evidence>
<comment type="similarity">
    <text evidence="2 7">Belongs to the glycosyl hydrolase 1 family.</text>
</comment>
<evidence type="ECO:0000313" key="9">
    <source>
        <dbReference type="EMBL" id="KAJ3056274.1"/>
    </source>
</evidence>
<evidence type="ECO:0000256" key="5">
    <source>
        <dbReference type="ARBA" id="ARBA00023295"/>
    </source>
</evidence>
<dbReference type="EC" id="3.2.1.21" evidence="3"/>
<dbReference type="GO" id="GO:0030245">
    <property type="term" value="P:cellulose catabolic process"/>
    <property type="evidence" value="ECO:0007669"/>
    <property type="project" value="UniProtKB-ARBA"/>
</dbReference>
<dbReference type="FunFam" id="3.20.20.80:FF:000011">
    <property type="entry name" value="Cytosolic beta-glucosidase"/>
    <property type="match status" value="1"/>
</dbReference>
<evidence type="ECO:0000256" key="4">
    <source>
        <dbReference type="ARBA" id="ARBA00022801"/>
    </source>
</evidence>
<proteinExistence type="inferred from homology"/>
<evidence type="ECO:0000256" key="6">
    <source>
        <dbReference type="ARBA" id="ARBA00056775"/>
    </source>
</evidence>
<evidence type="ECO:0000313" key="10">
    <source>
        <dbReference type="Proteomes" id="UP001212841"/>
    </source>
</evidence>
<dbReference type="AlphaFoldDB" id="A0AAD5SLF6"/>
<evidence type="ECO:0000256" key="2">
    <source>
        <dbReference type="ARBA" id="ARBA00010838"/>
    </source>
</evidence>
<dbReference type="PRINTS" id="PR00131">
    <property type="entry name" value="GLHYDRLASE1"/>
</dbReference>
<dbReference type="SUPFAM" id="SSF51445">
    <property type="entry name" value="(Trans)glycosidases"/>
    <property type="match status" value="1"/>
</dbReference>
<comment type="caution">
    <text evidence="9">The sequence shown here is derived from an EMBL/GenBank/DDBJ whole genome shotgun (WGS) entry which is preliminary data.</text>
</comment>
<comment type="function">
    <text evidence="6">Plays an important role in cellulose degradation. Shows hydrolytic activity against several glycosidic compounds.</text>
</comment>
<evidence type="ECO:0000256" key="3">
    <source>
        <dbReference type="ARBA" id="ARBA00012744"/>
    </source>
</evidence>
<gene>
    <name evidence="9" type="primary">BGL1B_1</name>
    <name evidence="9" type="ORF">HK097_007486</name>
</gene>
<dbReference type="PANTHER" id="PTHR10353">
    <property type="entry name" value="GLYCOSYL HYDROLASE"/>
    <property type="match status" value="1"/>
</dbReference>
<comment type="catalytic activity">
    <reaction evidence="1">
        <text>Hydrolysis of terminal, non-reducing beta-D-glucosyl residues with release of beta-D-glucose.</text>
        <dbReference type="EC" id="3.2.1.21"/>
    </reaction>
</comment>
<dbReference type="PANTHER" id="PTHR10353:SF36">
    <property type="entry name" value="LP05116P"/>
    <property type="match status" value="1"/>
</dbReference>
<reference evidence="9" key="1">
    <citation type="submission" date="2020-05" db="EMBL/GenBank/DDBJ databases">
        <title>Phylogenomic resolution of chytrid fungi.</title>
        <authorList>
            <person name="Stajich J.E."/>
            <person name="Amses K."/>
            <person name="Simmons R."/>
            <person name="Seto K."/>
            <person name="Myers J."/>
            <person name="Bonds A."/>
            <person name="Quandt C.A."/>
            <person name="Barry K."/>
            <person name="Liu P."/>
            <person name="Grigoriev I."/>
            <person name="Longcore J.E."/>
            <person name="James T.Y."/>
        </authorList>
    </citation>
    <scope>NUCLEOTIDE SEQUENCE</scope>
    <source>
        <strain evidence="9">JEL0318</strain>
    </source>
</reference>
<keyword evidence="10" id="KW-1185">Reference proteome</keyword>
<dbReference type="GO" id="GO:0080079">
    <property type="term" value="F:cellobiose glucosidase activity"/>
    <property type="evidence" value="ECO:0007669"/>
    <property type="project" value="UniProtKB-ARBA"/>
</dbReference>
<dbReference type="Proteomes" id="UP001212841">
    <property type="component" value="Unassembled WGS sequence"/>
</dbReference>
<dbReference type="PROSITE" id="PS00653">
    <property type="entry name" value="GLYCOSYL_HYDROL_F1_2"/>
    <property type="match status" value="1"/>
</dbReference>